<proteinExistence type="inferred from homology"/>
<sequence>WRQTQRKTKEGNIPSFSTLAVVGDENGHIGIGDGKAKETLPARDKAIRKAKLNLMKVKRACASFDCACSELHSIPFKVTGKVGSVKVTLTPAAQGTGLVVGSELKKILKLAGIKDIYSRTDGKKRTTFNLVKACIEALKKTNLEEEK</sequence>
<reference evidence="5" key="1">
    <citation type="journal article" date="2014" name="Front. Microbiol.">
        <title>High frequency of phylogenetically diverse reductive dehalogenase-homologous genes in deep subseafloor sedimentary metagenomes.</title>
        <authorList>
            <person name="Kawai M."/>
            <person name="Futagami T."/>
            <person name="Toyoda A."/>
            <person name="Takaki Y."/>
            <person name="Nishi S."/>
            <person name="Hori S."/>
            <person name="Arai W."/>
            <person name="Tsubouchi T."/>
            <person name="Morono Y."/>
            <person name="Uchiyama I."/>
            <person name="Ito T."/>
            <person name="Fujiyama A."/>
            <person name="Inagaki F."/>
            <person name="Takami H."/>
        </authorList>
    </citation>
    <scope>NUCLEOTIDE SEQUENCE</scope>
    <source>
        <strain evidence="5">Expedition CK06-06</strain>
    </source>
</reference>
<evidence type="ECO:0000256" key="3">
    <source>
        <dbReference type="ARBA" id="ARBA00023274"/>
    </source>
</evidence>
<dbReference type="GO" id="GO:0003723">
    <property type="term" value="F:RNA binding"/>
    <property type="evidence" value="ECO:0007669"/>
    <property type="project" value="InterPro"/>
</dbReference>
<evidence type="ECO:0000259" key="4">
    <source>
        <dbReference type="PROSITE" id="PS50881"/>
    </source>
</evidence>
<dbReference type="InterPro" id="IPR000851">
    <property type="entry name" value="Ribosomal_uS5"/>
</dbReference>
<dbReference type="InterPro" id="IPR020568">
    <property type="entry name" value="Ribosomal_Su5_D2-typ_SF"/>
</dbReference>
<organism evidence="5">
    <name type="scientific">marine sediment metagenome</name>
    <dbReference type="NCBI Taxonomy" id="412755"/>
    <lineage>
        <taxon>unclassified sequences</taxon>
        <taxon>metagenomes</taxon>
        <taxon>ecological metagenomes</taxon>
    </lineage>
</organism>
<evidence type="ECO:0000313" key="5">
    <source>
        <dbReference type="EMBL" id="GAI80444.1"/>
    </source>
</evidence>
<feature type="domain" description="S5 DRBM" evidence="4">
    <location>
        <begin position="1"/>
        <end position="57"/>
    </location>
</feature>
<keyword evidence="2" id="KW-0689">Ribosomal protein</keyword>
<dbReference type="Pfam" id="PF00333">
    <property type="entry name" value="Ribosomal_S5"/>
    <property type="match status" value="1"/>
</dbReference>
<dbReference type="PROSITE" id="PS50881">
    <property type="entry name" value="S5_DSRBD"/>
    <property type="match status" value="1"/>
</dbReference>
<protein>
    <recommendedName>
        <fullName evidence="4">S5 DRBM domain-containing protein</fullName>
    </recommendedName>
</protein>
<dbReference type="FunFam" id="3.30.230.10:FF:000002">
    <property type="entry name" value="30S ribosomal protein S5"/>
    <property type="match status" value="1"/>
</dbReference>
<evidence type="ECO:0000256" key="1">
    <source>
        <dbReference type="ARBA" id="ARBA00008945"/>
    </source>
</evidence>
<dbReference type="PANTHER" id="PTHR48277">
    <property type="entry name" value="MITOCHONDRIAL RIBOSOMAL PROTEIN S5"/>
    <property type="match status" value="1"/>
</dbReference>
<comment type="similarity">
    <text evidence="1">Belongs to the universal ribosomal protein uS5 family.</text>
</comment>
<dbReference type="InterPro" id="IPR014721">
    <property type="entry name" value="Ribsml_uS5_D2-typ_fold_subgr"/>
</dbReference>
<feature type="non-terminal residue" evidence="5">
    <location>
        <position position="1"/>
    </location>
</feature>
<dbReference type="GO" id="GO:0006412">
    <property type="term" value="P:translation"/>
    <property type="evidence" value="ECO:0007669"/>
    <property type="project" value="InterPro"/>
</dbReference>
<dbReference type="GO" id="GO:0005840">
    <property type="term" value="C:ribosome"/>
    <property type="evidence" value="ECO:0007669"/>
    <property type="project" value="UniProtKB-KW"/>
</dbReference>
<dbReference type="Gene3D" id="3.30.230.10">
    <property type="match status" value="1"/>
</dbReference>
<comment type="caution">
    <text evidence="5">The sequence shown here is derived from an EMBL/GenBank/DDBJ whole genome shotgun (WGS) entry which is preliminary data.</text>
</comment>
<dbReference type="SUPFAM" id="SSF54211">
    <property type="entry name" value="Ribosomal protein S5 domain 2-like"/>
    <property type="match status" value="1"/>
</dbReference>
<accession>X1TK80</accession>
<dbReference type="GO" id="GO:0005737">
    <property type="term" value="C:cytoplasm"/>
    <property type="evidence" value="ECO:0007669"/>
    <property type="project" value="UniProtKB-ARBA"/>
</dbReference>
<dbReference type="SUPFAM" id="SSF54768">
    <property type="entry name" value="dsRNA-binding domain-like"/>
    <property type="match status" value="1"/>
</dbReference>
<dbReference type="InterPro" id="IPR013810">
    <property type="entry name" value="Ribosomal_uS5_N"/>
</dbReference>
<dbReference type="AlphaFoldDB" id="X1TK80"/>
<dbReference type="Pfam" id="PF03719">
    <property type="entry name" value="Ribosomal_S5_C"/>
    <property type="match status" value="1"/>
</dbReference>
<keyword evidence="3" id="KW-0687">Ribonucleoprotein</keyword>
<dbReference type="InterPro" id="IPR005324">
    <property type="entry name" value="Ribosomal_uS5_C"/>
</dbReference>
<gene>
    <name evidence="5" type="ORF">S12H4_14205</name>
</gene>
<dbReference type="GO" id="GO:1990904">
    <property type="term" value="C:ribonucleoprotein complex"/>
    <property type="evidence" value="ECO:0007669"/>
    <property type="project" value="UniProtKB-KW"/>
</dbReference>
<name>X1TK80_9ZZZZ</name>
<dbReference type="GO" id="GO:0003735">
    <property type="term" value="F:structural constituent of ribosome"/>
    <property type="evidence" value="ECO:0007669"/>
    <property type="project" value="InterPro"/>
</dbReference>
<dbReference type="Gene3D" id="3.30.160.20">
    <property type="match status" value="1"/>
</dbReference>
<evidence type="ECO:0000256" key="2">
    <source>
        <dbReference type="ARBA" id="ARBA00022980"/>
    </source>
</evidence>
<dbReference type="PANTHER" id="PTHR48277:SF1">
    <property type="entry name" value="MITOCHONDRIAL RIBOSOMAL PROTEIN S5"/>
    <property type="match status" value="1"/>
</dbReference>
<dbReference type="EMBL" id="BARW01006766">
    <property type="protein sequence ID" value="GAI80444.1"/>
    <property type="molecule type" value="Genomic_DNA"/>
</dbReference>